<sequence length="395" mass="44959">MVATAAVYPDGGLPSADSPDLVLVPAPPEERLECSRLHSVAFKGSLDIQTYIARKNHLSQQHLTRDGLTCWVLVERNKPPGQRTILSSCETYRKKGFLAYEGNVEDILTHGVGTVYSRPEFRGKGYAGRMMKELSQKLDTWQMENERRTRSVFSVLFSDIGKSFYTRYGWKPFPSFHISLPAITEEEYRQEIAGVNLPKPRTLLAEDVRTCMCNDNIIQQERELLRAASEKSSKAQVAIVPDFDHFLWHWAREEFYAERVLSNRDPPLVKGAGDDGARVHCVWSRNFGESLKDNTLYILHWVYDKQIVPSQTKATVKAMAAILRSAQLEAHRWNMAQVEFWSPTPLMLEAIGLLDPSAKVVDREDSSICSLKWNGAEQGLGNDVEWCLNEKYTWC</sequence>
<protein>
    <submittedName>
        <fullName evidence="1">Uncharacterized protein</fullName>
    </submittedName>
</protein>
<proteinExistence type="predicted"/>
<keyword evidence="2" id="KW-1185">Reference proteome</keyword>
<comment type="caution">
    <text evidence="1">The sequence shown here is derived from an EMBL/GenBank/DDBJ whole genome shotgun (WGS) entry which is preliminary data.</text>
</comment>
<accession>A0ACC3SSR5</accession>
<dbReference type="Proteomes" id="UP001433508">
    <property type="component" value="Unassembled WGS sequence"/>
</dbReference>
<dbReference type="EMBL" id="MU971456">
    <property type="protein sequence ID" value="KAK9234679.1"/>
    <property type="molecule type" value="Genomic_DNA"/>
</dbReference>
<evidence type="ECO:0000313" key="1">
    <source>
        <dbReference type="EMBL" id="KAK9234679.1"/>
    </source>
</evidence>
<evidence type="ECO:0000313" key="2">
    <source>
        <dbReference type="Proteomes" id="UP001433508"/>
    </source>
</evidence>
<reference evidence="2" key="1">
    <citation type="journal article" date="2024" name="Front. Bioeng. Biotechnol.">
        <title>Genome-scale model development and genomic sequencing of the oleaginous clade Lipomyces.</title>
        <authorList>
            <person name="Czajka J.J."/>
            <person name="Han Y."/>
            <person name="Kim J."/>
            <person name="Mondo S.J."/>
            <person name="Hofstad B.A."/>
            <person name="Robles A."/>
            <person name="Haridas S."/>
            <person name="Riley R."/>
            <person name="LaButti K."/>
            <person name="Pangilinan J."/>
            <person name="Andreopoulos W."/>
            <person name="Lipzen A."/>
            <person name="Yan J."/>
            <person name="Wang M."/>
            <person name="Ng V."/>
            <person name="Grigoriev I.V."/>
            <person name="Spatafora J.W."/>
            <person name="Magnuson J.K."/>
            <person name="Baker S.E."/>
            <person name="Pomraning K.R."/>
        </authorList>
    </citation>
    <scope>NUCLEOTIDE SEQUENCE [LARGE SCALE GENOMIC DNA]</scope>
    <source>
        <strain evidence="2">CBS 7786</strain>
    </source>
</reference>
<name>A0ACC3SSR5_LIPKO</name>
<organism evidence="1 2">
    <name type="scientific">Lipomyces kononenkoae</name>
    <name type="common">Yeast</name>
    <dbReference type="NCBI Taxonomy" id="34357"/>
    <lineage>
        <taxon>Eukaryota</taxon>
        <taxon>Fungi</taxon>
        <taxon>Dikarya</taxon>
        <taxon>Ascomycota</taxon>
        <taxon>Saccharomycotina</taxon>
        <taxon>Lipomycetes</taxon>
        <taxon>Lipomycetales</taxon>
        <taxon>Lipomycetaceae</taxon>
        <taxon>Lipomyces</taxon>
    </lineage>
</organism>
<gene>
    <name evidence="1" type="ORF">V1525DRAFT_42130</name>
</gene>